<accession>A0A6J0VFE4</accession>
<dbReference type="GO" id="GO:0003677">
    <property type="term" value="F:DNA binding"/>
    <property type="evidence" value="ECO:0007669"/>
    <property type="project" value="InterPro"/>
</dbReference>
<evidence type="ECO:0000256" key="2">
    <source>
        <dbReference type="ARBA" id="ARBA00023242"/>
    </source>
</evidence>
<reference evidence="4" key="1">
    <citation type="submission" date="2025-08" db="UniProtKB">
        <authorList>
            <consortium name="RefSeq"/>
        </authorList>
    </citation>
    <scope>IDENTIFICATION</scope>
</reference>
<name>A0A6J0VFE4_9SAUR</name>
<dbReference type="SUPFAM" id="SSF47798">
    <property type="entry name" value="Barrier-to-autointegration factor, BAF"/>
    <property type="match status" value="1"/>
</dbReference>
<evidence type="ECO:0000256" key="1">
    <source>
        <dbReference type="ARBA" id="ARBA00004123"/>
    </source>
</evidence>
<keyword evidence="2" id="KW-0539">Nucleus</keyword>
<comment type="subcellular location">
    <subcellularLocation>
        <location evidence="1">Nucleus</location>
    </subcellularLocation>
</comment>
<dbReference type="GeneID" id="110090774"/>
<dbReference type="AlphaFoldDB" id="A0A6J0VFE4"/>
<dbReference type="CTD" id="140836"/>
<protein>
    <submittedName>
        <fullName evidence="4">Barrier-to-autointegration factor-like protein isoform X1</fullName>
    </submittedName>
</protein>
<dbReference type="OrthoDB" id="9997163at2759"/>
<dbReference type="GO" id="GO:0051276">
    <property type="term" value="P:chromosome organization"/>
    <property type="evidence" value="ECO:0007669"/>
    <property type="project" value="TreeGrafter"/>
</dbReference>
<dbReference type="Pfam" id="PF02961">
    <property type="entry name" value="SAM_BAF"/>
    <property type="match status" value="1"/>
</dbReference>
<dbReference type="PANTHER" id="PTHR47507">
    <property type="entry name" value="BARRIER TO AUTOINTEGRATION FACTOR 2"/>
    <property type="match status" value="1"/>
</dbReference>
<dbReference type="InterPro" id="IPR004122">
    <property type="entry name" value="BAF_prot"/>
</dbReference>
<dbReference type="SMART" id="SM01023">
    <property type="entry name" value="BAF"/>
    <property type="match status" value="1"/>
</dbReference>
<dbReference type="Proteomes" id="UP001652642">
    <property type="component" value="Chromosome 4"/>
</dbReference>
<evidence type="ECO:0000313" key="4">
    <source>
        <dbReference type="RefSeq" id="XP_020670230.2"/>
    </source>
</evidence>
<organism evidence="3 4">
    <name type="scientific">Pogona vitticeps</name>
    <name type="common">central bearded dragon</name>
    <dbReference type="NCBI Taxonomy" id="103695"/>
    <lineage>
        <taxon>Eukaryota</taxon>
        <taxon>Metazoa</taxon>
        <taxon>Chordata</taxon>
        <taxon>Craniata</taxon>
        <taxon>Vertebrata</taxon>
        <taxon>Euteleostomi</taxon>
        <taxon>Lepidosauria</taxon>
        <taxon>Squamata</taxon>
        <taxon>Bifurcata</taxon>
        <taxon>Unidentata</taxon>
        <taxon>Episquamata</taxon>
        <taxon>Toxicofera</taxon>
        <taxon>Iguania</taxon>
        <taxon>Acrodonta</taxon>
        <taxon>Agamidae</taxon>
        <taxon>Amphibolurinae</taxon>
        <taxon>Pogona</taxon>
    </lineage>
</organism>
<dbReference type="GO" id="GO:0000793">
    <property type="term" value="C:condensed chromosome"/>
    <property type="evidence" value="ECO:0007669"/>
    <property type="project" value="TreeGrafter"/>
</dbReference>
<keyword evidence="3" id="KW-1185">Reference proteome</keyword>
<proteinExistence type="predicted"/>
<dbReference type="InterPro" id="IPR036617">
    <property type="entry name" value="BAF_sf"/>
</dbReference>
<evidence type="ECO:0000313" key="3">
    <source>
        <dbReference type="Proteomes" id="UP001652642"/>
    </source>
</evidence>
<dbReference type="PANTHER" id="PTHR47507:SF4">
    <property type="entry name" value="BARRIER-TO-AUTOINTEGRATION FACTOR-LIKE PROTEIN"/>
    <property type="match status" value="1"/>
</dbReference>
<dbReference type="GO" id="GO:0005634">
    <property type="term" value="C:nucleus"/>
    <property type="evidence" value="ECO:0007669"/>
    <property type="project" value="UniProtKB-SubCell"/>
</dbReference>
<dbReference type="Gene3D" id="1.10.150.40">
    <property type="entry name" value="Barrier-to-autointegration factor, BAF"/>
    <property type="match status" value="1"/>
</dbReference>
<gene>
    <name evidence="4" type="primary">BANF2</name>
</gene>
<dbReference type="InParanoid" id="A0A6J0VFE4"/>
<dbReference type="RefSeq" id="XP_020670230.2">
    <property type="nucleotide sequence ID" value="XM_020814571.2"/>
</dbReference>
<sequence>MPEIVMMFVNTPEREPRDAAFAGASEDELIDFFEDEEMAIRSKKFEEFVHEPMGDKPITAVSGINEELGAKLAANGFDKAYILLGQFLLLKKQCAAFQNWLKLSYGASSRQAEQCALCLLEWCYAFL</sequence>
<dbReference type="InterPro" id="IPR051387">
    <property type="entry name" value="BAF"/>
</dbReference>
<dbReference type="KEGG" id="pvt:110090774"/>